<protein>
    <submittedName>
        <fullName evidence="1">Uncharacterized protein</fullName>
    </submittedName>
</protein>
<dbReference type="EMBL" id="JASBWU010000008">
    <property type="protein sequence ID" value="KAJ9119566.1"/>
    <property type="molecule type" value="Genomic_DNA"/>
</dbReference>
<comment type="caution">
    <text evidence="1">The sequence shown here is derived from an EMBL/GenBank/DDBJ whole genome shotgun (WGS) entry which is preliminary data.</text>
</comment>
<evidence type="ECO:0000313" key="1">
    <source>
        <dbReference type="EMBL" id="KAJ9119566.1"/>
    </source>
</evidence>
<evidence type="ECO:0000313" key="2">
    <source>
        <dbReference type="Proteomes" id="UP001243375"/>
    </source>
</evidence>
<gene>
    <name evidence="1" type="ORF">QFC22_003275</name>
</gene>
<accession>A0ACC2X7Z8</accession>
<sequence length="938" mass="101302">MYGQLHTTIDQPFALQKNAITYIRHNPQHAFAQGPSHNPFPGVTRRNDTASSNGEPVPFALNGGPYQHEHYSSGFTEQPTLTSPQTTFAFAISSPQREADGHPGQSAKHARSGSFKRQRLDSSISTDSPYSQVRNRQPLATGQQQYQYSHVSQPGSAVMSHAMSVNPPSSGDSQVQAHMSMSDGNMRYSRSSSTVMAGNQLLFSNNQHPAQTFQNTHLEQFSPGSGNNGGDAQSGQGQYRNNSFSQRQPESGMQISSHAPVTSPLMSTMPVSELFLPHGGFNSTYSMARPVPAPVIPNENASSMSLGSNSNAGFTLVMRQQPERARLCSFKEENDTIDRRPVDPPPIVQIIPNRPSSISEMLVHHHFFMKAILVAPHPDFVMNGAELSPTCKHGQLYQELRLPAGQEATTGEATQTPEKLQDLAGREGAFCVFGRLSIRMPGQFRLRFVLYETTQFGVKELGFVVSDIFEVFSPKLFGGMRQSTTLTRHFASQGLKIKLRQDGTSRSGRRKKAQPMESAEIEMNALEDKVITNDRHQKRNSISRPPQDSLISPRNTLTNSHGPGTQLPGAALPTTAGFPSLTATDVKFKPAQWSGDGSLARYPISSDELQNGPSILPTITSCSQPGLNSNGYLLYPSTGTPALFNVKMEIPINHNNEETLSTIEYALDSSPHDKCSGGSGSSAGDVDMTTTAFEFTPKSTSFTKGKTALPSIGRAIQESSIWLNNAGLVPPDEMVSGGIHFRNGIRYGGDDGFMPPMSFGRLPGLIYDGILPSTPGVSTGNDLSNFSLKNRLGNPSLSPYPMLNNSTPPPPGKALNGGLMQYLNNSTFTGSALSSTIDPSNTASGSPRSDRDQTATSRKASCASEKPIKPSQFADLQEQPDLAAVHGVERFCAALSSSLESKVSSFTLALPKRTYRGSKGSLDEPMRDAPGDVQPSLT</sequence>
<name>A0ACC2X7Z8_9TREE</name>
<organism evidence="1 2">
    <name type="scientific">Naganishia vaughanmartiniae</name>
    <dbReference type="NCBI Taxonomy" id="1424756"/>
    <lineage>
        <taxon>Eukaryota</taxon>
        <taxon>Fungi</taxon>
        <taxon>Dikarya</taxon>
        <taxon>Basidiomycota</taxon>
        <taxon>Agaricomycotina</taxon>
        <taxon>Tremellomycetes</taxon>
        <taxon>Filobasidiales</taxon>
        <taxon>Filobasidiaceae</taxon>
        <taxon>Naganishia</taxon>
    </lineage>
</organism>
<reference evidence="1" key="1">
    <citation type="submission" date="2023-04" db="EMBL/GenBank/DDBJ databases">
        <title>Draft Genome sequencing of Naganishia species isolated from polar environments using Oxford Nanopore Technology.</title>
        <authorList>
            <person name="Leo P."/>
            <person name="Venkateswaran K."/>
        </authorList>
    </citation>
    <scope>NUCLEOTIDE SEQUENCE</scope>
    <source>
        <strain evidence="1">MNA-CCFEE 5425</strain>
    </source>
</reference>
<proteinExistence type="predicted"/>
<keyword evidence="2" id="KW-1185">Reference proteome</keyword>
<dbReference type="Proteomes" id="UP001243375">
    <property type="component" value="Unassembled WGS sequence"/>
</dbReference>